<feature type="signal peptide" evidence="1">
    <location>
        <begin position="1"/>
        <end position="17"/>
    </location>
</feature>
<reference evidence="2 3" key="1">
    <citation type="submission" date="2020-08" db="EMBL/GenBank/DDBJ databases">
        <title>Aphidius gifuensis genome sequencing and assembly.</title>
        <authorList>
            <person name="Du Z."/>
        </authorList>
    </citation>
    <scope>NUCLEOTIDE SEQUENCE [LARGE SCALE GENOMIC DNA]</scope>
    <source>
        <strain evidence="2">YNYX2018</strain>
        <tissue evidence="2">Adults</tissue>
    </source>
</reference>
<accession>A0A834XIH8</accession>
<sequence>MELILVIFLFALQGGSSIPAVRFLFDAKNTGGDTSPVLTRQYLWDLYKEHLSETPRMSQYDTYIPSPSPIFSQLKNFRSSSSLSSSSLRNDNDERSYTKMSQCENIYKTKKPGYLLTMGENSDDTKCRRTQNGWTIDESLFVDEPSWILVEENINDDKYPTKTEDPFYITRGKKSNEKNKKLYNSTIVKRETLMTNDNNDSLNNENKKNDNIYKLNSRDNKNGYVLPRDKHADILDILQDEPFFISRGKKHNLKNNYNRNRRGDVENLLKNQDPFYVARGRRTSNRIWMPIMNLQK</sequence>
<proteinExistence type="predicted"/>
<evidence type="ECO:0008006" key="4">
    <source>
        <dbReference type="Google" id="ProtNLM"/>
    </source>
</evidence>
<evidence type="ECO:0000313" key="2">
    <source>
        <dbReference type="EMBL" id="KAF7987703.1"/>
    </source>
</evidence>
<keyword evidence="3" id="KW-1185">Reference proteome</keyword>
<protein>
    <recommendedName>
        <fullName evidence="4">Venom protein</fullName>
    </recommendedName>
</protein>
<dbReference type="AlphaFoldDB" id="A0A834XIH8"/>
<dbReference type="OrthoDB" id="5219169at2759"/>
<keyword evidence="1" id="KW-0732">Signal</keyword>
<feature type="chain" id="PRO_5033066347" description="Venom protein" evidence="1">
    <location>
        <begin position="18"/>
        <end position="296"/>
    </location>
</feature>
<comment type="caution">
    <text evidence="2">The sequence shown here is derived from an EMBL/GenBank/DDBJ whole genome shotgun (WGS) entry which is preliminary data.</text>
</comment>
<gene>
    <name evidence="2" type="ORF">HCN44_003566</name>
</gene>
<organism evidence="2 3">
    <name type="scientific">Aphidius gifuensis</name>
    <name type="common">Parasitoid wasp</name>
    <dbReference type="NCBI Taxonomy" id="684658"/>
    <lineage>
        <taxon>Eukaryota</taxon>
        <taxon>Metazoa</taxon>
        <taxon>Ecdysozoa</taxon>
        <taxon>Arthropoda</taxon>
        <taxon>Hexapoda</taxon>
        <taxon>Insecta</taxon>
        <taxon>Pterygota</taxon>
        <taxon>Neoptera</taxon>
        <taxon>Endopterygota</taxon>
        <taxon>Hymenoptera</taxon>
        <taxon>Apocrita</taxon>
        <taxon>Ichneumonoidea</taxon>
        <taxon>Braconidae</taxon>
        <taxon>Aphidiinae</taxon>
        <taxon>Aphidius</taxon>
    </lineage>
</organism>
<dbReference type="EMBL" id="JACMRX010000006">
    <property type="protein sequence ID" value="KAF7987703.1"/>
    <property type="molecule type" value="Genomic_DNA"/>
</dbReference>
<evidence type="ECO:0000313" key="3">
    <source>
        <dbReference type="Proteomes" id="UP000639338"/>
    </source>
</evidence>
<evidence type="ECO:0000256" key="1">
    <source>
        <dbReference type="SAM" id="SignalP"/>
    </source>
</evidence>
<dbReference type="Proteomes" id="UP000639338">
    <property type="component" value="Unassembled WGS sequence"/>
</dbReference>
<name>A0A834XIH8_APHGI</name>